<gene>
    <name evidence="2" type="ORF">BJF93_14340</name>
</gene>
<name>A0A1Q9AXJ7_9HYPH</name>
<protein>
    <submittedName>
        <fullName evidence="2">Uncharacterized protein</fullName>
    </submittedName>
</protein>
<comment type="caution">
    <text evidence="2">The sequence shown here is derived from an EMBL/GenBank/DDBJ whole genome shotgun (WGS) entry which is preliminary data.</text>
</comment>
<feature type="region of interest" description="Disordered" evidence="1">
    <location>
        <begin position="85"/>
        <end position="110"/>
    </location>
</feature>
<accession>A0A1Q9AXJ7</accession>
<dbReference type="Proteomes" id="UP000186364">
    <property type="component" value="Unassembled WGS sequence"/>
</dbReference>
<reference evidence="2 3" key="1">
    <citation type="submission" date="2016-09" db="EMBL/GenBank/DDBJ databases">
        <title>Rhizobium sp. nov., a novel species isolated from the rice rhizosphere.</title>
        <authorList>
            <person name="Zhao J."/>
            <person name="Zhang X."/>
        </authorList>
    </citation>
    <scope>NUCLEOTIDE SEQUENCE [LARGE SCALE GENOMIC DNA]</scope>
    <source>
        <strain evidence="2 3">1.7048</strain>
    </source>
</reference>
<sequence>MQPLCEARLDQIAKGWQRPGRQPVPIRIGAAEEDVGKAALLALAEPWLWVPLGPVAKTGEPFGVVVHHPVAQRLPIHASRVRRLRMAHPRQSVRQSLKARGHAPVGLTPCKAPQFDRRVIDPDLQRHPEPPFGTQESPFAP</sequence>
<evidence type="ECO:0000313" key="2">
    <source>
        <dbReference type="EMBL" id="OLP60159.1"/>
    </source>
</evidence>
<organism evidence="2 3">
    <name type="scientific">Xaviernesmea oryzae</name>
    <dbReference type="NCBI Taxonomy" id="464029"/>
    <lineage>
        <taxon>Bacteria</taxon>
        <taxon>Pseudomonadati</taxon>
        <taxon>Pseudomonadota</taxon>
        <taxon>Alphaproteobacteria</taxon>
        <taxon>Hyphomicrobiales</taxon>
        <taxon>Rhizobiaceae</taxon>
        <taxon>Rhizobium/Agrobacterium group</taxon>
        <taxon>Xaviernesmea</taxon>
    </lineage>
</organism>
<proteinExistence type="predicted"/>
<keyword evidence="3" id="KW-1185">Reference proteome</keyword>
<dbReference type="EMBL" id="MKIP01000038">
    <property type="protein sequence ID" value="OLP60159.1"/>
    <property type="molecule type" value="Genomic_DNA"/>
</dbReference>
<evidence type="ECO:0000313" key="3">
    <source>
        <dbReference type="Proteomes" id="UP000186364"/>
    </source>
</evidence>
<evidence type="ECO:0000256" key="1">
    <source>
        <dbReference type="SAM" id="MobiDB-lite"/>
    </source>
</evidence>
<dbReference type="AlphaFoldDB" id="A0A1Q9AXJ7"/>